<sequence>MRITIFYFLLFIISIKTLTSQNNGENEFGSWYEITSSNRISNKFSISGSFTSWNYQLPAKNSHLLLGIVGLNYQINPKLSVGVSYAYGEIESFNKINDIPATIDHRIMEQVVFNHKSNKVSFSHRFRLEQRFLTYPQENLLKHRIRYRFKIKTPLNRLFYLSTYDEIHFNLNSFDFQQNRAFAGLGITINKNMTTEIGYARHAFKTKSFNRLSLQLNLKCDFNKKNTN</sequence>
<dbReference type="Pfam" id="PF10677">
    <property type="entry name" value="DUF2490"/>
    <property type="match status" value="1"/>
</dbReference>
<evidence type="ECO:0000313" key="1">
    <source>
        <dbReference type="EMBL" id="SDR88132.1"/>
    </source>
</evidence>
<dbReference type="AlphaFoldDB" id="A0A1H1MND8"/>
<evidence type="ECO:0008006" key="3">
    <source>
        <dbReference type="Google" id="ProtNLM"/>
    </source>
</evidence>
<reference evidence="1 2" key="1">
    <citation type="submission" date="2016-10" db="EMBL/GenBank/DDBJ databases">
        <authorList>
            <person name="Varghese N."/>
            <person name="Submissions S."/>
        </authorList>
    </citation>
    <scope>NUCLEOTIDE SEQUENCE [LARGE SCALE GENOMIC DNA]</scope>
    <source>
        <strain evidence="1 2">RHA_55</strain>
    </source>
</reference>
<organism evidence="1 2">
    <name type="scientific">Winogradskyella sediminis</name>
    <dbReference type="NCBI Taxonomy" id="1382466"/>
    <lineage>
        <taxon>Bacteria</taxon>
        <taxon>Pseudomonadati</taxon>
        <taxon>Bacteroidota</taxon>
        <taxon>Flavobacteriia</taxon>
        <taxon>Flavobacteriales</taxon>
        <taxon>Flavobacteriaceae</taxon>
        <taxon>Winogradskyella</taxon>
    </lineage>
</organism>
<gene>
    <name evidence="1" type="ORF">SAMN04489797_0372</name>
</gene>
<name>A0A1H1MND8_9FLAO</name>
<protein>
    <recommendedName>
        <fullName evidence="3">DUF2490 domain-containing protein</fullName>
    </recommendedName>
</protein>
<dbReference type="InterPro" id="IPR011250">
    <property type="entry name" value="OMP/PagP_B-barrel"/>
</dbReference>
<dbReference type="RefSeq" id="WP_092443693.1">
    <property type="nucleotide sequence ID" value="NZ_LT629774.1"/>
</dbReference>
<proteinExistence type="predicted"/>
<dbReference type="STRING" id="1249933.SAMN04489797_0372"/>
<dbReference type="InterPro" id="IPR019619">
    <property type="entry name" value="DUF2490"/>
</dbReference>
<keyword evidence="2" id="KW-1185">Reference proteome</keyword>
<accession>A0A1H1MND8</accession>
<dbReference type="EMBL" id="LT629774">
    <property type="protein sequence ID" value="SDR88132.1"/>
    <property type="molecule type" value="Genomic_DNA"/>
</dbReference>
<dbReference type="SUPFAM" id="SSF56925">
    <property type="entry name" value="OMPA-like"/>
    <property type="match status" value="1"/>
</dbReference>
<dbReference type="Proteomes" id="UP000198963">
    <property type="component" value="Chromosome I"/>
</dbReference>
<evidence type="ECO:0000313" key="2">
    <source>
        <dbReference type="Proteomes" id="UP000198963"/>
    </source>
</evidence>